<gene>
    <name evidence="3" type="ORF">NG800_006100</name>
</gene>
<evidence type="ECO:0000259" key="2">
    <source>
        <dbReference type="Pfam" id="PF18962"/>
    </source>
</evidence>
<evidence type="ECO:0000313" key="3">
    <source>
        <dbReference type="EMBL" id="MDW8548472.1"/>
    </source>
</evidence>
<dbReference type="EMBL" id="JAMXLT020000008">
    <property type="protein sequence ID" value="MDW8548472.1"/>
    <property type="molecule type" value="Genomic_DNA"/>
</dbReference>
<feature type="domain" description="Secretion system C-terminal sorting" evidence="2">
    <location>
        <begin position="178"/>
        <end position="245"/>
    </location>
</feature>
<dbReference type="Proteomes" id="UP001204439">
    <property type="component" value="Unassembled WGS sequence"/>
</dbReference>
<dbReference type="Pfam" id="PF18962">
    <property type="entry name" value="Por_Secre_tail"/>
    <property type="match status" value="1"/>
</dbReference>
<evidence type="ECO:0000313" key="4">
    <source>
        <dbReference type="Proteomes" id="UP001204439"/>
    </source>
</evidence>
<comment type="caution">
    <text evidence="3">The sequence shown here is derived from an EMBL/GenBank/DDBJ whole genome shotgun (WGS) entry which is preliminary data.</text>
</comment>
<dbReference type="NCBIfam" id="TIGR04183">
    <property type="entry name" value="Por_Secre_tail"/>
    <property type="match status" value="1"/>
</dbReference>
<reference evidence="3 4" key="1">
    <citation type="submission" date="2023-11" db="EMBL/GenBank/DDBJ databases">
        <title>First isolation, identification, and characterization of non-pathogenic Epilithonimonas ginsengisoli isolated from diseased farmed rainbow trout (Oncorhynchus mykiss) in Chile.</title>
        <authorList>
            <person name="Miranda C.D."/>
            <person name="Irgang R."/>
            <person name="Concha C."/>
            <person name="Rojas R."/>
            <person name="Avendano R."/>
        </authorList>
    </citation>
    <scope>NUCLEOTIDE SEQUENCE [LARGE SCALE GENOMIC DNA]</scope>
    <source>
        <strain evidence="3 4">FP99</strain>
    </source>
</reference>
<proteinExistence type="predicted"/>
<dbReference type="RefSeq" id="WP_165596556.1">
    <property type="nucleotide sequence ID" value="NZ_JAMXLT020000008.1"/>
</dbReference>
<keyword evidence="4" id="KW-1185">Reference proteome</keyword>
<accession>A0ABU4JFK6</accession>
<organism evidence="3 4">
    <name type="scientific">Epilithonimonas ginsengisoli</name>
    <dbReference type="NCBI Taxonomy" id="1245592"/>
    <lineage>
        <taxon>Bacteria</taxon>
        <taxon>Pseudomonadati</taxon>
        <taxon>Bacteroidota</taxon>
        <taxon>Flavobacteriia</taxon>
        <taxon>Flavobacteriales</taxon>
        <taxon>Weeksellaceae</taxon>
        <taxon>Chryseobacterium group</taxon>
        <taxon>Epilithonimonas</taxon>
    </lineage>
</organism>
<protein>
    <submittedName>
        <fullName evidence="3">T9SS type A sorting domain-containing protein</fullName>
    </submittedName>
</protein>
<name>A0ABU4JFK6_9FLAO</name>
<evidence type="ECO:0000256" key="1">
    <source>
        <dbReference type="ARBA" id="ARBA00022729"/>
    </source>
</evidence>
<sequence>MSTKKRSSNRNKKAGDNYRLVVESSPSLVRELSTQHTGFPYALGTVGQITGGTINNGGANSNYYFFYNWKFNKGDSECKSERVKVDVTIIPGPDAPTGEATQYFTSGETLENLEVSGTNLTWYSNQNGTVIPATTPLVNNTTYYVSQNNGQCESEVFAITVYNQLGFSDINKAEFTYYPNPVKDVLNIAGKSDVSKVEMFELSGKNILSQNAKAKNVQLNLSTFASGVYILKVTSDKTTETFKIIKK</sequence>
<keyword evidence="1" id="KW-0732">Signal</keyword>
<dbReference type="InterPro" id="IPR026444">
    <property type="entry name" value="Secre_tail"/>
</dbReference>